<gene>
    <name evidence="1" type="ORF">TSARBOMBA_91</name>
</gene>
<protein>
    <submittedName>
        <fullName evidence="1">Tail assembly chaperone</fullName>
    </submittedName>
</protein>
<evidence type="ECO:0000313" key="1">
    <source>
        <dbReference type="EMBL" id="ALA13021.1"/>
    </source>
</evidence>
<name>A0A0K2D0A5_9CAUD</name>
<evidence type="ECO:0000313" key="2">
    <source>
        <dbReference type="Proteomes" id="UP000204602"/>
    </source>
</evidence>
<organism evidence="1 2">
    <name type="scientific">Bacillus phage TsarBomba</name>
    <dbReference type="NCBI Taxonomy" id="1690456"/>
    <lineage>
        <taxon>Viruses</taxon>
        <taxon>Duplodnaviria</taxon>
        <taxon>Heunggongvirae</taxon>
        <taxon>Uroviricota</taxon>
        <taxon>Caudoviricetes</taxon>
        <taxon>Herelleviridae</taxon>
        <taxon>Bastillevirinae</taxon>
        <taxon>Tsarbombavirus</taxon>
        <taxon>Tsarbombavirus tsarbomba</taxon>
    </lineage>
</organism>
<dbReference type="KEGG" id="vg:26633245"/>
<dbReference type="Proteomes" id="UP000204602">
    <property type="component" value="Segment"/>
</dbReference>
<dbReference type="OrthoDB" id="9489at10239"/>
<proteinExistence type="predicted"/>
<reference evidence="1 2" key="1">
    <citation type="journal article" date="2015" name="Genome Announc.">
        <title>Complete Genome Sequence of Bacillus cereus Group Phage TsarBomba.</title>
        <authorList>
            <person name="Erill I."/>
            <person name="Caruso S.M."/>
        </authorList>
    </citation>
    <scope>NUCLEOTIDE SEQUENCE [LARGE SCALE GENOMIC DNA]</scope>
</reference>
<dbReference type="GeneID" id="26633245"/>
<keyword evidence="2" id="KW-1185">Reference proteome</keyword>
<sequence>MSENFNNEIPDLNKKSQEELELEKKQEERQVIDRLIRGVNDTYIKEYDLPDYDLKFTIKIKAPNAIQMARIHAETSRYLGGTNVYQSEYILIVYQTLSTLKICGIDVPEFLKKEEELYNLEIVFTIGRDFINWLDSFRR</sequence>
<dbReference type="EMBL" id="KT224359">
    <property type="protein sequence ID" value="ALA13021.1"/>
    <property type="molecule type" value="Genomic_DNA"/>
</dbReference>
<dbReference type="RefSeq" id="YP_009206907.1">
    <property type="nucleotide sequence ID" value="NC_028890.1"/>
</dbReference>
<accession>A0A0K2D0A5</accession>